<dbReference type="InterPro" id="IPR036584">
    <property type="entry name" value="FliS_sf"/>
</dbReference>
<proteinExistence type="inferred from homology"/>
<evidence type="ECO:0000256" key="5">
    <source>
        <dbReference type="ARBA" id="ARBA00023186"/>
    </source>
</evidence>
<accession>D2Z2R6</accession>
<evidence type="ECO:0000256" key="6">
    <source>
        <dbReference type="PIRNR" id="PIRNR039090"/>
    </source>
</evidence>
<keyword evidence="5" id="KW-0143">Chaperone</keyword>
<evidence type="ECO:0000256" key="3">
    <source>
        <dbReference type="ARBA" id="ARBA00022490"/>
    </source>
</evidence>
<dbReference type="PANTHER" id="PTHR34773:SF1">
    <property type="entry name" value="FLAGELLAR SECRETION CHAPERONE FLIS"/>
    <property type="match status" value="1"/>
</dbReference>
<dbReference type="eggNOG" id="COG1516">
    <property type="taxonomic scope" value="Bacteria"/>
</dbReference>
<keyword evidence="7" id="KW-0175">Coiled coil</keyword>
<reference evidence="8 9" key="1">
    <citation type="journal article" date="2010" name="Stand. Genomic Sci.">
        <title>Permanent draft genome sequence of Dethiosulfovibrio peptidovorans type strain (SEBR 4207).</title>
        <authorList>
            <person name="Labutti K."/>
            <person name="Mayilraj S."/>
            <person name="Clum A."/>
            <person name="Lucas S."/>
            <person name="Glavina Del Rio T."/>
            <person name="Nolan M."/>
            <person name="Tice H."/>
            <person name="Cheng J.F."/>
            <person name="Pitluck S."/>
            <person name="Liolios K."/>
            <person name="Ivanova N."/>
            <person name="Mavromatis K."/>
            <person name="Mikhailova N."/>
            <person name="Pati A."/>
            <person name="Goodwin L."/>
            <person name="Chen A."/>
            <person name="Palaniappan K."/>
            <person name="Land M."/>
            <person name="Hauser L."/>
            <person name="Chang Y.J."/>
            <person name="Jeffries C.D."/>
            <person name="Rohde M."/>
            <person name="Spring S."/>
            <person name="Goker M."/>
            <person name="Woyke T."/>
            <person name="Bristow J."/>
            <person name="Eisen J.A."/>
            <person name="Markowitz V."/>
            <person name="Hugenholtz P."/>
            <person name="Kyrpides N.C."/>
            <person name="Klenk H.P."/>
            <person name="Lapidus A."/>
        </authorList>
    </citation>
    <scope>NUCLEOTIDE SEQUENCE [LARGE SCALE GENOMIC DNA]</scope>
    <source>
        <strain evidence="8 9">DSM 11002</strain>
    </source>
</reference>
<evidence type="ECO:0000256" key="1">
    <source>
        <dbReference type="ARBA" id="ARBA00004514"/>
    </source>
</evidence>
<dbReference type="Pfam" id="PF02561">
    <property type="entry name" value="FliS"/>
    <property type="match status" value="1"/>
</dbReference>
<dbReference type="Gene3D" id="1.20.120.340">
    <property type="entry name" value="Flagellar protein FliS"/>
    <property type="match status" value="1"/>
</dbReference>
<dbReference type="EMBL" id="ABTR02000001">
    <property type="protein sequence ID" value="EFC92079.1"/>
    <property type="molecule type" value="Genomic_DNA"/>
</dbReference>
<keyword evidence="3 6" id="KW-0963">Cytoplasm</keyword>
<dbReference type="GO" id="GO:0044780">
    <property type="term" value="P:bacterial-type flagellum assembly"/>
    <property type="evidence" value="ECO:0007669"/>
    <property type="project" value="InterPro"/>
</dbReference>
<dbReference type="RefSeq" id="WP_005661894.1">
    <property type="nucleotide sequence ID" value="NZ_ABTR02000001.1"/>
</dbReference>
<dbReference type="NCBIfam" id="TIGR00208">
    <property type="entry name" value="fliS"/>
    <property type="match status" value="1"/>
</dbReference>
<comment type="caution">
    <text evidence="8">The sequence shown here is derived from an EMBL/GenBank/DDBJ whole genome shotgun (WGS) entry which is preliminary data.</text>
</comment>
<evidence type="ECO:0000256" key="2">
    <source>
        <dbReference type="ARBA" id="ARBA00008787"/>
    </source>
</evidence>
<protein>
    <recommendedName>
        <fullName evidence="6">Flagellar secretion chaperone FliS</fullName>
    </recommendedName>
</protein>
<evidence type="ECO:0000256" key="4">
    <source>
        <dbReference type="ARBA" id="ARBA00022795"/>
    </source>
</evidence>
<organism evidence="8 9">
    <name type="scientific">Dethiosulfovibrio peptidovorans DSM 11002</name>
    <dbReference type="NCBI Taxonomy" id="469381"/>
    <lineage>
        <taxon>Bacteria</taxon>
        <taxon>Thermotogati</taxon>
        <taxon>Synergistota</taxon>
        <taxon>Synergistia</taxon>
        <taxon>Synergistales</taxon>
        <taxon>Dethiosulfovibrionaceae</taxon>
        <taxon>Dethiosulfovibrio</taxon>
    </lineage>
</organism>
<evidence type="ECO:0000313" key="8">
    <source>
        <dbReference type="EMBL" id="EFC92079.1"/>
    </source>
</evidence>
<evidence type="ECO:0000313" key="9">
    <source>
        <dbReference type="Proteomes" id="UP000006427"/>
    </source>
</evidence>
<evidence type="ECO:0000256" key="7">
    <source>
        <dbReference type="SAM" id="Coils"/>
    </source>
</evidence>
<dbReference type="SUPFAM" id="SSF101116">
    <property type="entry name" value="Flagellar export chaperone FliS"/>
    <property type="match status" value="1"/>
</dbReference>
<dbReference type="InterPro" id="IPR003713">
    <property type="entry name" value="FliS"/>
</dbReference>
<dbReference type="PIRSF" id="PIRSF039090">
    <property type="entry name" value="Flis"/>
    <property type="match status" value="1"/>
</dbReference>
<keyword evidence="8" id="KW-0282">Flagellum</keyword>
<comment type="subcellular location">
    <subcellularLocation>
        <location evidence="1 6">Cytoplasm</location>
        <location evidence="1 6">Cytosol</location>
    </subcellularLocation>
</comment>
<dbReference type="OrthoDB" id="1524959at2"/>
<dbReference type="PaxDb" id="469381-Dpep_2055"/>
<gene>
    <name evidence="8" type="ORF">Dpep_2055</name>
</gene>
<dbReference type="Proteomes" id="UP000006427">
    <property type="component" value="Unassembled WGS sequence"/>
</dbReference>
<dbReference type="GO" id="GO:0071973">
    <property type="term" value="P:bacterial-type flagellum-dependent cell motility"/>
    <property type="evidence" value="ECO:0007669"/>
    <property type="project" value="TreeGrafter"/>
</dbReference>
<comment type="similarity">
    <text evidence="2 6">Belongs to the FliS family.</text>
</comment>
<keyword evidence="8" id="KW-0966">Cell projection</keyword>
<dbReference type="PANTHER" id="PTHR34773">
    <property type="entry name" value="FLAGELLAR SECRETION CHAPERONE FLIS"/>
    <property type="match status" value="1"/>
</dbReference>
<dbReference type="CDD" id="cd16098">
    <property type="entry name" value="FliS"/>
    <property type="match status" value="1"/>
</dbReference>
<dbReference type="STRING" id="469381.Dpep_2055"/>
<keyword evidence="4 6" id="KW-1005">Bacterial flagellum biogenesis</keyword>
<dbReference type="AlphaFoldDB" id="D2Z2R6"/>
<name>D2Z2R6_9BACT</name>
<dbReference type="GO" id="GO:0005829">
    <property type="term" value="C:cytosol"/>
    <property type="evidence" value="ECO:0007669"/>
    <property type="project" value="UniProtKB-SubCell"/>
</dbReference>
<feature type="coiled-coil region" evidence="7">
    <location>
        <begin position="98"/>
        <end position="129"/>
    </location>
</feature>
<sequence length="149" mass="16661">MEQKNQNAQLAYQVTRIRTASREQLLLITYDIAIRFCLSAESAIAKGDTEESHENLLRAQNAIRELMVSLNVQVGGSVAENLMGLYDFMHRSLVEANVEKSEEKVAMVRSMLEELRDTWQEALEKIKKEAISNNQEETVPSGGGVSFAG</sequence>
<keyword evidence="9" id="KW-1185">Reference proteome</keyword>
<keyword evidence="8" id="KW-0969">Cilium</keyword>